<feature type="domain" description="Tip attachment protein J central straight fiber" evidence="1">
    <location>
        <begin position="13"/>
        <end position="110"/>
    </location>
</feature>
<dbReference type="AlphaFoldDB" id="A0A5R9LLW3"/>
<keyword evidence="3" id="KW-1185">Reference proteome</keyword>
<protein>
    <submittedName>
        <fullName evidence="2">DUF1983 domain-containing protein</fullName>
    </submittedName>
</protein>
<dbReference type="Proteomes" id="UP000307430">
    <property type="component" value="Unassembled WGS sequence"/>
</dbReference>
<dbReference type="InterPro" id="IPR015406">
    <property type="entry name" value="GpJ_CSF"/>
</dbReference>
<organism evidence="2 3">
    <name type="scientific">Klebsiella indica</name>
    <dbReference type="NCBI Taxonomy" id="2582917"/>
    <lineage>
        <taxon>Bacteria</taxon>
        <taxon>Pseudomonadati</taxon>
        <taxon>Pseudomonadota</taxon>
        <taxon>Gammaproteobacteria</taxon>
        <taxon>Enterobacterales</taxon>
        <taxon>Enterobacteriaceae</taxon>
        <taxon>Klebsiella/Raoultella group</taxon>
        <taxon>Klebsiella</taxon>
    </lineage>
</organism>
<dbReference type="Pfam" id="PF09327">
    <property type="entry name" value="Phage_Tail_Tip"/>
    <property type="match status" value="1"/>
</dbReference>
<sequence length="295" mass="31500">MKQEDDGDVVGNIVLGSDGSTSDMILYADRFSLFNRNSKTSVPVMIAEGNELYIDKARIKDGSVDNAKIGNVIQSNDFASGSKGWQVNKNGKAEFNDVTVRGKIEATSGELDNVVINESCTISGTLSADKIVGDISDTLPDQTIFFSENIGNDGTKTVRFCRIKQQSFQQKVTIVGSILMNDSAGRQNAIVYENSPSDRLNLGSCAVGMVACLGMTAGGSGSGTYFLLRAGGTQIWRQSNAGRYNTGSFSVSIPTGDGYTDVECVLHNASNATGTIFMLSRYHVFVSRSGSVITK</sequence>
<evidence type="ECO:0000313" key="3">
    <source>
        <dbReference type="Proteomes" id="UP000307430"/>
    </source>
</evidence>
<dbReference type="RefSeq" id="WP_138360021.1">
    <property type="nucleotide sequence ID" value="NZ_VCHQ01000007.1"/>
</dbReference>
<evidence type="ECO:0000313" key="2">
    <source>
        <dbReference type="EMBL" id="TLV21671.1"/>
    </source>
</evidence>
<dbReference type="InterPro" id="IPR053171">
    <property type="entry name" value="Viral_Tip_Attach_Protein"/>
</dbReference>
<dbReference type="PANTHER" id="PTHR36251:SF2">
    <property type="entry name" value="GIFSY-2 PROPHAGE HOST SPECIFICITY PROTEIN J, PHAGE LAMBDA"/>
    <property type="match status" value="1"/>
</dbReference>
<dbReference type="EMBL" id="VCHQ01000007">
    <property type="protein sequence ID" value="TLV21671.1"/>
    <property type="molecule type" value="Genomic_DNA"/>
</dbReference>
<name>A0A5R9LLW3_9ENTR</name>
<evidence type="ECO:0000259" key="1">
    <source>
        <dbReference type="Pfam" id="PF09327"/>
    </source>
</evidence>
<reference evidence="2 3" key="1">
    <citation type="submission" date="2019-05" db="EMBL/GenBank/DDBJ databases">
        <title>Genome sequence of Klebsiella sp strain TOUT106.</title>
        <authorList>
            <person name="Rahi P."/>
            <person name="Chaudhari D."/>
        </authorList>
    </citation>
    <scope>NUCLEOTIDE SEQUENCE [LARGE SCALE GENOMIC DNA]</scope>
    <source>
        <strain evidence="2 3">TOUT106</strain>
    </source>
</reference>
<accession>A0A5R9LLW3</accession>
<dbReference type="PANTHER" id="PTHR36251">
    <property type="entry name" value="FELS-1 PROPHAGE HOST SPECIFICITY PROTEIN-RELATED"/>
    <property type="match status" value="1"/>
</dbReference>
<proteinExistence type="predicted"/>
<gene>
    <name evidence="2" type="ORF">FE839_06465</name>
</gene>
<comment type="caution">
    <text evidence="2">The sequence shown here is derived from an EMBL/GenBank/DDBJ whole genome shotgun (WGS) entry which is preliminary data.</text>
</comment>